<dbReference type="eggNOG" id="KOG0157">
    <property type="taxonomic scope" value="Eukaryota"/>
</dbReference>
<dbReference type="InterPro" id="IPR036396">
    <property type="entry name" value="Cyt_P450_sf"/>
</dbReference>
<dbReference type="GO" id="GO:0016705">
    <property type="term" value="F:oxidoreductase activity, acting on paired donors, with incorporation or reduction of molecular oxygen"/>
    <property type="evidence" value="ECO:0007669"/>
    <property type="project" value="InterPro"/>
</dbReference>
<accession>S8EK59</accession>
<dbReference type="EMBL" id="KE504126">
    <property type="protein sequence ID" value="EPT04628.1"/>
    <property type="molecule type" value="Genomic_DNA"/>
</dbReference>
<evidence type="ECO:0000256" key="3">
    <source>
        <dbReference type="ARBA" id="ARBA00010617"/>
    </source>
</evidence>
<keyword evidence="8" id="KW-0503">Monooxygenase</keyword>
<keyword evidence="11" id="KW-1185">Reference proteome</keyword>
<organism evidence="10 11">
    <name type="scientific">Fomitopsis schrenkii</name>
    <name type="common">Brown rot fungus</name>
    <dbReference type="NCBI Taxonomy" id="2126942"/>
    <lineage>
        <taxon>Eukaryota</taxon>
        <taxon>Fungi</taxon>
        <taxon>Dikarya</taxon>
        <taxon>Basidiomycota</taxon>
        <taxon>Agaricomycotina</taxon>
        <taxon>Agaricomycetes</taxon>
        <taxon>Polyporales</taxon>
        <taxon>Fomitopsis</taxon>
    </lineage>
</organism>
<sequence>MFNLLGWVLLCFMGWISFRIVRRRDFTSRVLDNLPGPHSESFWTVGNMHQFFDRRGLEFHERLAQNYGPVVKIYGPFLRKILYLFDPRALHDIIAKQQAIFEEGRNFTDANQLLFGPGLLSTVGEQHKRQRKILNPLFSIAHMRRILPTFYTVSHTLCDALACRLNDGPREIDLLDWTSRTSLELFGRAGLGYNFNAFTDDTENEYAHALKNTFAALQDVFIFRPLLPYLTAIGPPWFRRRIAEFIPYAPFQRIKALIDTMAAHSEEIFVEKKSTLGEDDIAATQRADIMAVLVKENMMASDEDKLPEREIVAQLSTMTLAATDTTANSLGRVLHLLALYPEIQARLREEIVGAGHSAELPYDDLMQLPYLDSVVRETLRLYPPATLLSREALEDTVLPLSQPIQCTDGRIVTELSIAKGTEIFMGVLGANTNKELWGEDALEWQPGRWLEALPDTVMEAPIPGVYTKSMAFLGGKRACIGFKFAEMEIKAVLCALIPAFSFAVTKKPIAWNVATVTYPTVGWDSDKPELPLLVTKLHDRAC</sequence>
<keyword evidence="4 9" id="KW-0349">Heme</keyword>
<dbReference type="GO" id="GO:0004497">
    <property type="term" value="F:monooxygenase activity"/>
    <property type="evidence" value="ECO:0007669"/>
    <property type="project" value="UniProtKB-KW"/>
</dbReference>
<reference evidence="10 11" key="1">
    <citation type="journal article" date="2012" name="Science">
        <title>The Paleozoic origin of enzymatic lignin decomposition reconstructed from 31 fungal genomes.</title>
        <authorList>
            <person name="Floudas D."/>
            <person name="Binder M."/>
            <person name="Riley R."/>
            <person name="Barry K."/>
            <person name="Blanchette R.A."/>
            <person name="Henrissat B."/>
            <person name="Martinez A.T."/>
            <person name="Otillar R."/>
            <person name="Spatafora J.W."/>
            <person name="Yadav J.S."/>
            <person name="Aerts A."/>
            <person name="Benoit I."/>
            <person name="Boyd A."/>
            <person name="Carlson A."/>
            <person name="Copeland A."/>
            <person name="Coutinho P.M."/>
            <person name="de Vries R.P."/>
            <person name="Ferreira P."/>
            <person name="Findley K."/>
            <person name="Foster B."/>
            <person name="Gaskell J."/>
            <person name="Glotzer D."/>
            <person name="Gorecki P."/>
            <person name="Heitman J."/>
            <person name="Hesse C."/>
            <person name="Hori C."/>
            <person name="Igarashi K."/>
            <person name="Jurgens J.A."/>
            <person name="Kallen N."/>
            <person name="Kersten P."/>
            <person name="Kohler A."/>
            <person name="Kuees U."/>
            <person name="Kumar T.K.A."/>
            <person name="Kuo A."/>
            <person name="LaButti K."/>
            <person name="Larrondo L.F."/>
            <person name="Lindquist E."/>
            <person name="Ling A."/>
            <person name="Lombard V."/>
            <person name="Lucas S."/>
            <person name="Lundell T."/>
            <person name="Martin R."/>
            <person name="McLaughlin D.J."/>
            <person name="Morgenstern I."/>
            <person name="Morin E."/>
            <person name="Murat C."/>
            <person name="Nagy L.G."/>
            <person name="Nolan M."/>
            <person name="Ohm R.A."/>
            <person name="Patyshakuliyeva A."/>
            <person name="Rokas A."/>
            <person name="Ruiz-Duenas F.J."/>
            <person name="Sabat G."/>
            <person name="Salamov A."/>
            <person name="Samejima M."/>
            <person name="Schmutz J."/>
            <person name="Slot J.C."/>
            <person name="St John F."/>
            <person name="Stenlid J."/>
            <person name="Sun H."/>
            <person name="Sun S."/>
            <person name="Syed K."/>
            <person name="Tsang A."/>
            <person name="Wiebenga A."/>
            <person name="Young D."/>
            <person name="Pisabarro A."/>
            <person name="Eastwood D.C."/>
            <person name="Martin F."/>
            <person name="Cullen D."/>
            <person name="Grigoriev I.V."/>
            <person name="Hibbett D.S."/>
        </authorList>
    </citation>
    <scope>NUCLEOTIDE SEQUENCE</scope>
    <source>
        <strain evidence="11">FP-58527</strain>
    </source>
</reference>
<dbReference type="HOGENOM" id="CLU_001570_5_11_1"/>
<dbReference type="Gene3D" id="1.10.630.10">
    <property type="entry name" value="Cytochrome P450"/>
    <property type="match status" value="1"/>
</dbReference>
<evidence type="ECO:0000256" key="5">
    <source>
        <dbReference type="ARBA" id="ARBA00022723"/>
    </source>
</evidence>
<comment type="pathway">
    <text evidence="2">Secondary metabolite biosynthesis.</text>
</comment>
<name>S8EK59_FOMSC</name>
<dbReference type="InterPro" id="IPR050121">
    <property type="entry name" value="Cytochrome_P450_monoxygenase"/>
</dbReference>
<keyword evidence="5 9" id="KW-0479">Metal-binding</keyword>
<feature type="binding site" description="axial binding residue" evidence="9">
    <location>
        <position position="479"/>
    </location>
    <ligand>
        <name>heme</name>
        <dbReference type="ChEBI" id="CHEBI:30413"/>
    </ligand>
    <ligandPart>
        <name>Fe</name>
        <dbReference type="ChEBI" id="CHEBI:18248"/>
    </ligandPart>
</feature>
<gene>
    <name evidence="10" type="ORF">FOMPIDRAFT_38782</name>
</gene>
<evidence type="ECO:0000256" key="8">
    <source>
        <dbReference type="ARBA" id="ARBA00023033"/>
    </source>
</evidence>
<dbReference type="PRINTS" id="PR00463">
    <property type="entry name" value="EP450I"/>
</dbReference>
<dbReference type="InParanoid" id="S8EK59"/>
<dbReference type="GO" id="GO:0005506">
    <property type="term" value="F:iron ion binding"/>
    <property type="evidence" value="ECO:0007669"/>
    <property type="project" value="InterPro"/>
</dbReference>
<dbReference type="Proteomes" id="UP000015241">
    <property type="component" value="Unassembled WGS sequence"/>
</dbReference>
<protein>
    <recommendedName>
        <fullName evidence="12">Cytochrome P450</fullName>
    </recommendedName>
</protein>
<evidence type="ECO:0000256" key="7">
    <source>
        <dbReference type="ARBA" id="ARBA00023004"/>
    </source>
</evidence>
<evidence type="ECO:0008006" key="12">
    <source>
        <dbReference type="Google" id="ProtNLM"/>
    </source>
</evidence>
<dbReference type="InterPro" id="IPR001128">
    <property type="entry name" value="Cyt_P450"/>
</dbReference>
<dbReference type="GO" id="GO:0020037">
    <property type="term" value="F:heme binding"/>
    <property type="evidence" value="ECO:0007669"/>
    <property type="project" value="InterPro"/>
</dbReference>
<dbReference type="AlphaFoldDB" id="S8EK59"/>
<comment type="cofactor">
    <cofactor evidence="1 9">
        <name>heme</name>
        <dbReference type="ChEBI" id="CHEBI:30413"/>
    </cofactor>
</comment>
<comment type="similarity">
    <text evidence="3">Belongs to the cytochrome P450 family.</text>
</comment>
<evidence type="ECO:0000256" key="1">
    <source>
        <dbReference type="ARBA" id="ARBA00001971"/>
    </source>
</evidence>
<evidence type="ECO:0000256" key="6">
    <source>
        <dbReference type="ARBA" id="ARBA00023002"/>
    </source>
</evidence>
<evidence type="ECO:0000256" key="9">
    <source>
        <dbReference type="PIRSR" id="PIRSR602401-1"/>
    </source>
</evidence>
<dbReference type="SUPFAM" id="SSF48264">
    <property type="entry name" value="Cytochrome P450"/>
    <property type="match status" value="1"/>
</dbReference>
<evidence type="ECO:0000256" key="2">
    <source>
        <dbReference type="ARBA" id="ARBA00005179"/>
    </source>
</evidence>
<dbReference type="PANTHER" id="PTHR24305:SF166">
    <property type="entry name" value="CYTOCHROME P450 12A4, MITOCHONDRIAL-RELATED"/>
    <property type="match status" value="1"/>
</dbReference>
<proteinExistence type="inferred from homology"/>
<dbReference type="PANTHER" id="PTHR24305">
    <property type="entry name" value="CYTOCHROME P450"/>
    <property type="match status" value="1"/>
</dbReference>
<dbReference type="OrthoDB" id="1470350at2759"/>
<dbReference type="Pfam" id="PF00067">
    <property type="entry name" value="p450"/>
    <property type="match status" value="1"/>
</dbReference>
<evidence type="ECO:0000256" key="4">
    <source>
        <dbReference type="ARBA" id="ARBA00022617"/>
    </source>
</evidence>
<dbReference type="InterPro" id="IPR002401">
    <property type="entry name" value="Cyt_P450_E_grp-I"/>
</dbReference>
<evidence type="ECO:0000313" key="10">
    <source>
        <dbReference type="EMBL" id="EPT04628.1"/>
    </source>
</evidence>
<dbReference type="STRING" id="743788.S8EK59"/>
<keyword evidence="7 9" id="KW-0408">Iron</keyword>
<dbReference type="PRINTS" id="PR00385">
    <property type="entry name" value="P450"/>
</dbReference>
<keyword evidence="6" id="KW-0560">Oxidoreductase</keyword>
<evidence type="ECO:0000313" key="11">
    <source>
        <dbReference type="Proteomes" id="UP000015241"/>
    </source>
</evidence>